<reference evidence="2" key="1">
    <citation type="submission" date="2018-05" db="EMBL/GenBank/DDBJ databases">
        <authorList>
            <consortium name="PulseNet: The National Subtyping Network for Foodborne Disease Surveillance"/>
            <person name="Tarr C.L."/>
            <person name="Trees E."/>
            <person name="Katz L.S."/>
            <person name="Carleton-Romer H.A."/>
            <person name="Stroika S."/>
            <person name="Kucerova Z."/>
            <person name="Roache K.F."/>
            <person name="Sabol A.L."/>
            <person name="Besser J."/>
            <person name="Gerner-Smidt P."/>
        </authorList>
    </citation>
    <scope>NUCLEOTIDE SEQUENCE</scope>
    <source>
        <strain evidence="2">2014D-0197</strain>
        <strain evidence="1 3">PNUSAC001503</strain>
    </source>
</reference>
<dbReference type="Proteomes" id="UP000535509">
    <property type="component" value="Unassembled WGS sequence"/>
</dbReference>
<gene>
    <name evidence="2" type="ORF">AAH17_07735</name>
    <name evidence="1" type="ORF">CX802_09225</name>
</gene>
<proteinExistence type="predicted"/>
<evidence type="ECO:0000313" key="3">
    <source>
        <dbReference type="Proteomes" id="UP000535509"/>
    </source>
</evidence>
<dbReference type="RefSeq" id="WP_024305154.1">
    <property type="nucleotide sequence ID" value="NZ_CP059432.1"/>
</dbReference>
<name>A0A5L4KBM9_CAMFE</name>
<evidence type="ECO:0000313" key="2">
    <source>
        <dbReference type="EMBL" id="EAK0453537.1"/>
    </source>
</evidence>
<sequence length="82" mass="9747">MEKEVLFAKFEKDMQKRTRFMRFLLALDQMANVIFWNGSQDETVSSHIGRRIKNGKSTWFDKKLCCFLKKLEKNHCDNSLGE</sequence>
<dbReference type="EMBL" id="AABTCC010000049">
    <property type="protein sequence ID" value="EAI8860003.1"/>
    <property type="molecule type" value="Genomic_DNA"/>
</dbReference>
<dbReference type="EMBL" id="AACCXK010000015">
    <property type="protein sequence ID" value="EAK0453537.1"/>
    <property type="molecule type" value="Genomic_DNA"/>
</dbReference>
<comment type="caution">
    <text evidence="2">The sequence shown here is derived from an EMBL/GenBank/DDBJ whole genome shotgun (WGS) entry which is preliminary data.</text>
</comment>
<organism evidence="2">
    <name type="scientific">Campylobacter fetus</name>
    <dbReference type="NCBI Taxonomy" id="196"/>
    <lineage>
        <taxon>Bacteria</taxon>
        <taxon>Pseudomonadati</taxon>
        <taxon>Campylobacterota</taxon>
        <taxon>Epsilonproteobacteria</taxon>
        <taxon>Campylobacterales</taxon>
        <taxon>Campylobacteraceae</taxon>
        <taxon>Campylobacter</taxon>
    </lineage>
</organism>
<keyword evidence="3" id="KW-1185">Reference proteome</keyword>
<evidence type="ECO:0000313" key="1">
    <source>
        <dbReference type="EMBL" id="EAI8860003.1"/>
    </source>
</evidence>
<protein>
    <submittedName>
        <fullName evidence="2">Uncharacterized protein</fullName>
    </submittedName>
</protein>
<dbReference type="AlphaFoldDB" id="A0A5L4KBM9"/>
<accession>A0A5L4KBM9</accession>